<keyword evidence="3" id="KW-1185">Reference proteome</keyword>
<dbReference type="OrthoDB" id="678047at2"/>
<keyword evidence="1" id="KW-0472">Membrane</keyword>
<dbReference type="Proteomes" id="UP000031104">
    <property type="component" value="Chromosome"/>
</dbReference>
<gene>
    <name evidence="2" type="ORF">SD28_06790</name>
</gene>
<evidence type="ECO:0000313" key="2">
    <source>
        <dbReference type="EMBL" id="AJC49345.1"/>
    </source>
</evidence>
<feature type="transmembrane region" description="Helical" evidence="1">
    <location>
        <begin position="69"/>
        <end position="90"/>
    </location>
</feature>
<organism evidence="2 3">
    <name type="scientific">Allofrancisella guangzhouensis</name>
    <dbReference type="NCBI Taxonomy" id="594679"/>
    <lineage>
        <taxon>Bacteria</taxon>
        <taxon>Pseudomonadati</taxon>
        <taxon>Pseudomonadota</taxon>
        <taxon>Gammaproteobacteria</taxon>
        <taxon>Thiotrichales</taxon>
        <taxon>Francisellaceae</taxon>
        <taxon>Allofrancisella</taxon>
    </lineage>
</organism>
<protein>
    <submittedName>
        <fullName evidence="2">Uncharacterized protein</fullName>
    </submittedName>
</protein>
<accession>A0A0A8E527</accession>
<dbReference type="RefSeq" id="WP_039125322.1">
    <property type="nucleotide sequence ID" value="NZ_CP010427.1"/>
</dbReference>
<keyword evidence="1" id="KW-1133">Transmembrane helix</keyword>
<keyword evidence="1" id="KW-0812">Transmembrane</keyword>
<dbReference type="STRING" id="594679.SD28_06790"/>
<proteinExistence type="predicted"/>
<evidence type="ECO:0000313" key="3">
    <source>
        <dbReference type="Proteomes" id="UP000031104"/>
    </source>
</evidence>
<sequence length="94" mass="10881">MSDDKNISLSQQEYINLMAHKITHDVVAETRVDIDRLRNDVDAKFSELKTSINQRFEQVDKRIDRMQAFLYWVVGIGITSIIVPIALPLIKTHL</sequence>
<dbReference type="HOGENOM" id="CLU_2381941_0_0_6"/>
<dbReference type="EMBL" id="CP010427">
    <property type="protein sequence ID" value="AJC49345.1"/>
    <property type="molecule type" value="Genomic_DNA"/>
</dbReference>
<dbReference type="KEGG" id="fgu:SD28_06790"/>
<evidence type="ECO:0000256" key="1">
    <source>
        <dbReference type="SAM" id="Phobius"/>
    </source>
</evidence>
<reference evidence="2 3" key="1">
    <citation type="submission" date="2014-12" db="EMBL/GenBank/DDBJ databases">
        <title>Complete genome sequence of Francisella guanzhouensis strain 08HL01032 isolated from air-conditioning system in China.</title>
        <authorList>
            <person name="Svensson D."/>
            <person name="Ohrman C."/>
            <person name="Backman S."/>
            <person name="Karlsson E."/>
            <person name="Nilsson E."/>
            <person name="Bystrom M."/>
            <person name="Larkeryd A."/>
            <person name="Stenberg P."/>
            <person name="Scholtz H.C."/>
            <person name="Forsman M."/>
            <person name="Sjodin A."/>
        </authorList>
    </citation>
    <scope>NUCLEOTIDE SEQUENCE [LARGE SCALE GENOMIC DNA]</scope>
    <source>
        <strain evidence="2 3">08HL01032</strain>
    </source>
</reference>
<dbReference type="AlphaFoldDB" id="A0A0A8E527"/>
<name>A0A0A8E527_9GAMM</name>